<dbReference type="eggNOG" id="COG2350">
    <property type="taxonomic scope" value="Bacteria"/>
</dbReference>
<comment type="similarity">
    <text evidence="1">Belongs to the YciI family.</text>
</comment>
<gene>
    <name evidence="3" type="ORF">HMPREF1129_0724</name>
</gene>
<sequence>MLEPMSKIYAVEYHYVTDKDEEMAAVRPSHRAFNGRLADEGRLLAAGPYVGTHDALIVVRADDEAGALALLEEDPFHQAGYINERIPREWNPVIGVLA</sequence>
<feature type="domain" description="YCII-related" evidence="2">
    <location>
        <begin position="11"/>
        <end position="91"/>
    </location>
</feature>
<dbReference type="Gene3D" id="3.30.70.1060">
    <property type="entry name" value="Dimeric alpha+beta barrel"/>
    <property type="match status" value="1"/>
</dbReference>
<dbReference type="Pfam" id="PF03795">
    <property type="entry name" value="YCII"/>
    <property type="match status" value="1"/>
</dbReference>
<proteinExistence type="inferred from homology"/>
<reference evidence="3 4" key="1">
    <citation type="submission" date="2012-07" db="EMBL/GenBank/DDBJ databases">
        <authorList>
            <person name="Durkin A.S."/>
            <person name="McCorrison J."/>
            <person name="Torralba M."/>
            <person name="Gillis M."/>
            <person name="Methe B."/>
            <person name="Sutton G."/>
            <person name="Nelson K.E."/>
        </authorList>
    </citation>
    <scope>NUCLEOTIDE SEQUENCE [LARGE SCALE GENOMIC DNA]</scope>
    <source>
        <strain evidence="4">ATCC 12104 / DSM 43013 / CCUG 2238 / JCM 8349 / NCTC 10301 / Howell 279</strain>
    </source>
</reference>
<comment type="caution">
    <text evidence="3">The sequence shown here is derived from an EMBL/GenBank/DDBJ whole genome shotgun (WGS) entry which is preliminary data.</text>
</comment>
<dbReference type="EMBL" id="ALJK01000007">
    <property type="protein sequence ID" value="EJN86211.1"/>
    <property type="molecule type" value="Genomic_DNA"/>
</dbReference>
<dbReference type="Proteomes" id="UP000007814">
    <property type="component" value="Unassembled WGS sequence"/>
</dbReference>
<evidence type="ECO:0000313" key="3">
    <source>
        <dbReference type="EMBL" id="EJN86211.1"/>
    </source>
</evidence>
<accession>J3JLI4</accession>
<dbReference type="AlphaFoldDB" id="J3JLI4"/>
<evidence type="ECO:0000256" key="1">
    <source>
        <dbReference type="ARBA" id="ARBA00007689"/>
    </source>
</evidence>
<dbReference type="PATRIC" id="fig|1115803.3.peg.79"/>
<organism evidence="3 4">
    <name type="scientific">Actinomyces naeslundii (strain ATCC 12104 / DSM 43013 / CCUG 2238 / JCM 8349 / NCTC 10301 / Howell 279)</name>
    <dbReference type="NCBI Taxonomy" id="1115803"/>
    <lineage>
        <taxon>Bacteria</taxon>
        <taxon>Bacillati</taxon>
        <taxon>Actinomycetota</taxon>
        <taxon>Actinomycetes</taxon>
        <taxon>Actinomycetales</taxon>
        <taxon>Actinomycetaceae</taxon>
        <taxon>Actinomyces</taxon>
    </lineage>
</organism>
<dbReference type="InterPro" id="IPR011008">
    <property type="entry name" value="Dimeric_a/b-barrel"/>
</dbReference>
<evidence type="ECO:0000313" key="4">
    <source>
        <dbReference type="Proteomes" id="UP000007814"/>
    </source>
</evidence>
<evidence type="ECO:0000259" key="2">
    <source>
        <dbReference type="Pfam" id="PF03795"/>
    </source>
</evidence>
<name>J3JLI4_ACTNH</name>
<dbReference type="InterPro" id="IPR005545">
    <property type="entry name" value="YCII"/>
</dbReference>
<protein>
    <recommendedName>
        <fullName evidence="2">YCII-related domain-containing protein</fullName>
    </recommendedName>
</protein>
<dbReference type="SUPFAM" id="SSF54909">
    <property type="entry name" value="Dimeric alpha+beta barrel"/>
    <property type="match status" value="1"/>
</dbReference>